<proteinExistence type="predicted"/>
<feature type="transmembrane region" description="Helical" evidence="3">
    <location>
        <begin position="956"/>
        <end position="976"/>
    </location>
</feature>
<evidence type="ECO:0008006" key="7">
    <source>
        <dbReference type="Google" id="ProtNLM"/>
    </source>
</evidence>
<feature type="chain" id="PRO_5046717389" description="GA module" evidence="4">
    <location>
        <begin position="22"/>
        <end position="996"/>
    </location>
</feature>
<dbReference type="EMBL" id="JBGMEI010000006">
    <property type="protein sequence ID" value="MFO3665707.1"/>
    <property type="molecule type" value="Genomic_DNA"/>
</dbReference>
<gene>
    <name evidence="5" type="ORF">ACCQ41_05555</name>
</gene>
<evidence type="ECO:0000256" key="4">
    <source>
        <dbReference type="SAM" id="SignalP"/>
    </source>
</evidence>
<feature type="region of interest" description="Disordered" evidence="2">
    <location>
        <begin position="917"/>
        <end position="936"/>
    </location>
</feature>
<evidence type="ECO:0000313" key="6">
    <source>
        <dbReference type="Proteomes" id="UP001637996"/>
    </source>
</evidence>
<keyword evidence="6" id="KW-1185">Reference proteome</keyword>
<dbReference type="Proteomes" id="UP001637996">
    <property type="component" value="Unassembled WGS sequence"/>
</dbReference>
<keyword evidence="3" id="KW-1133">Transmembrane helix</keyword>
<evidence type="ECO:0000256" key="2">
    <source>
        <dbReference type="SAM" id="MobiDB-lite"/>
    </source>
</evidence>
<keyword evidence="3" id="KW-0472">Membrane</keyword>
<dbReference type="InterPro" id="IPR009063">
    <property type="entry name" value="Ig/albumin-bd_sf"/>
</dbReference>
<feature type="coiled-coil region" evidence="1">
    <location>
        <begin position="857"/>
        <end position="904"/>
    </location>
</feature>
<comment type="caution">
    <text evidence="5">The sequence shown here is derived from an EMBL/GenBank/DDBJ whole genome shotgun (WGS) entry which is preliminary data.</text>
</comment>
<sequence>MKNKKLYAGTIALALSIGAIAPLGNNAISSVAYASQIGEESQNNNDLQSLKVLVDEEDNVHKSASYNNSSKTEKANYDNAVKAAASANEQSTATEIQEYIKKINDAKAKLGANSISTYEQREGLSSTIAIAEKLSNVIANNSNVSKADKDKLSNAINSAKSDEKNLSKSGDEINTANNTLAQTINDVISDNNLDAKNSALTNEEIESITPADSTSYGRAYKNLFELDKEAYGYTELDEFKNITDSNIKNNLINSLTEAKEVYENVSSTTNDLITAYDKLNKAYNDALTVVNSQNTKASRLIKSIKNETANKPSGYDKAGKTAQLTYDIAKARANELISKNSTNEDELEKALNNLNLAKLALAPVETKTIDQNPSQKTPKENLNDLINGADDYRAKDPYKSASDAGKKAYDDAITTAKNIYNNSKSTDAQYNAAIQTIKEAQNKLANPTNEDQKIYELAKNILHGFVNNKDQVTKNSVYTNADADKKAAYDNAIANANKLLVKIANGESVSLDQLHENIIKVGNALTDLGYKEELKYPSTLKELIDEAPSFRQSYAYYLKNNSDKDADKALIKTYEDLIKLVSDSLETLSKDAGLSQQYVDRINEIKREIAGQSSNSAQEENKKILKELIDLATKVQAHPDYVTVSDTQSKNLNEAIIAARRALSNDNASDIAAARTYLTNQLNQSEIKPIVEKIKNKNESEDLKELRKLIDFAGKVTNHKDYADLDKDLKDELQKAIDNAKLAIQDKDEVKIKESKDKLNKILLDKRLESIVEDIKKNKKSSRQNIEDFIKGDKSLRDSVNYKKAQKTLRDAYDKAIEEGKEILKKEDASEEELTAIANKIMEAIDALDGNKFAARVDQLKENYKNKGGQITDANKKAAVEAKIKALEDENATMDELIAAETELTNALKLNGTSTPIATTTTTTTPVSGTTTTTTPVTTTRQVPATINPGSIVRTGIKSLVGVAALLVVALGAFALTSKNKDKNEKTKRRENNEFK</sequence>
<dbReference type="RefSeq" id="WP_410031390.1">
    <property type="nucleotide sequence ID" value="NZ_JBGMEI010000006.1"/>
</dbReference>
<protein>
    <recommendedName>
        <fullName evidence="7">GA module</fullName>
    </recommendedName>
</protein>
<accession>A0ABW9M8P5</accession>
<name>A0ABW9M8P5_9FIRM</name>
<dbReference type="Gene3D" id="1.20.5.420">
    <property type="entry name" value="Immunoglobulin FC, subunit C"/>
    <property type="match status" value="2"/>
</dbReference>
<keyword evidence="1" id="KW-0175">Coiled coil</keyword>
<evidence type="ECO:0000256" key="3">
    <source>
        <dbReference type="SAM" id="Phobius"/>
    </source>
</evidence>
<keyword evidence="4" id="KW-0732">Signal</keyword>
<reference evidence="5 6" key="1">
    <citation type="journal article" date="2025" name="Anaerobe">
        <title>Description of Anaerococcus kampingiae sp. nov., Anaerococcus groningensis sp. nov., Anaerococcus martiniensis sp. nov., and Anaerococcus cruorum sp. nov., isolated from human clinical specimens.</title>
        <authorList>
            <person name="Boiten K.E."/>
            <person name="Meijer J."/>
            <person name="van Wezel E.M."/>
            <person name="Veloo A.C.M."/>
        </authorList>
    </citation>
    <scope>NUCLEOTIDE SEQUENCE [LARGE SCALE GENOMIC DNA]</scope>
    <source>
        <strain evidence="5 6">ENR0831</strain>
    </source>
</reference>
<dbReference type="Pfam" id="PF07554">
    <property type="entry name" value="FIVAR"/>
    <property type="match status" value="7"/>
</dbReference>
<organism evidence="5 6">
    <name type="scientific">Anaerococcus martiniensis</name>
    <dbReference type="NCBI Taxonomy" id="3115615"/>
    <lineage>
        <taxon>Bacteria</taxon>
        <taxon>Bacillati</taxon>
        <taxon>Bacillota</taxon>
        <taxon>Tissierellia</taxon>
        <taxon>Tissierellales</taxon>
        <taxon>Peptoniphilaceae</taxon>
        <taxon>Anaerococcus</taxon>
    </lineage>
</organism>
<dbReference type="Gene3D" id="1.20.120.1850">
    <property type="entry name" value="Ebh helix bundles repeating unit (S and A modules)"/>
    <property type="match status" value="2"/>
</dbReference>
<keyword evidence="3" id="KW-0812">Transmembrane</keyword>
<evidence type="ECO:0000313" key="5">
    <source>
        <dbReference type="EMBL" id="MFO3665707.1"/>
    </source>
</evidence>
<evidence type="ECO:0000256" key="1">
    <source>
        <dbReference type="SAM" id="Coils"/>
    </source>
</evidence>
<dbReference type="SUPFAM" id="SSF46997">
    <property type="entry name" value="Bacterial immunoglobulin/albumin-binding domains"/>
    <property type="match status" value="4"/>
</dbReference>
<feature type="signal peptide" evidence="4">
    <location>
        <begin position="1"/>
        <end position="21"/>
    </location>
</feature>